<organism evidence="1 2">
    <name type="scientific">Dreissena polymorpha</name>
    <name type="common">Zebra mussel</name>
    <name type="synonym">Mytilus polymorpha</name>
    <dbReference type="NCBI Taxonomy" id="45954"/>
    <lineage>
        <taxon>Eukaryota</taxon>
        <taxon>Metazoa</taxon>
        <taxon>Spiralia</taxon>
        <taxon>Lophotrochozoa</taxon>
        <taxon>Mollusca</taxon>
        <taxon>Bivalvia</taxon>
        <taxon>Autobranchia</taxon>
        <taxon>Heteroconchia</taxon>
        <taxon>Euheterodonta</taxon>
        <taxon>Imparidentia</taxon>
        <taxon>Neoheterodontei</taxon>
        <taxon>Myida</taxon>
        <taxon>Dreissenoidea</taxon>
        <taxon>Dreissenidae</taxon>
        <taxon>Dreissena</taxon>
    </lineage>
</organism>
<sequence>MRSALSRMFHEKFRRTQPTCPVLRMSAPMRERWYCLLTNPERFRKHSLRIRLVLPSRL</sequence>
<reference evidence="1" key="2">
    <citation type="submission" date="2020-11" db="EMBL/GenBank/DDBJ databases">
        <authorList>
            <person name="McCartney M.A."/>
            <person name="Auch B."/>
            <person name="Kono T."/>
            <person name="Mallez S."/>
            <person name="Becker A."/>
            <person name="Gohl D.M."/>
            <person name="Silverstein K.A.T."/>
            <person name="Koren S."/>
            <person name="Bechman K.B."/>
            <person name="Herman A."/>
            <person name="Abrahante J.E."/>
            <person name="Garbe J."/>
        </authorList>
    </citation>
    <scope>NUCLEOTIDE SEQUENCE</scope>
    <source>
        <strain evidence="1">Duluth1</strain>
        <tissue evidence="1">Whole animal</tissue>
    </source>
</reference>
<accession>A0A9D3YRK4</accession>
<name>A0A9D3YRK4_DREPO</name>
<gene>
    <name evidence="1" type="ORF">DPMN_080820</name>
</gene>
<dbReference type="Proteomes" id="UP000828390">
    <property type="component" value="Unassembled WGS sequence"/>
</dbReference>
<proteinExistence type="predicted"/>
<dbReference type="EMBL" id="JAIWYP010000015">
    <property type="protein sequence ID" value="KAH3705742.1"/>
    <property type="molecule type" value="Genomic_DNA"/>
</dbReference>
<reference evidence="1" key="1">
    <citation type="journal article" date="2019" name="bioRxiv">
        <title>The Genome of the Zebra Mussel, Dreissena polymorpha: A Resource for Invasive Species Research.</title>
        <authorList>
            <person name="McCartney M.A."/>
            <person name="Auch B."/>
            <person name="Kono T."/>
            <person name="Mallez S."/>
            <person name="Zhang Y."/>
            <person name="Obille A."/>
            <person name="Becker A."/>
            <person name="Abrahante J.E."/>
            <person name="Garbe J."/>
            <person name="Badalamenti J.P."/>
            <person name="Herman A."/>
            <person name="Mangelson H."/>
            <person name="Liachko I."/>
            <person name="Sullivan S."/>
            <person name="Sone E.D."/>
            <person name="Koren S."/>
            <person name="Silverstein K.A.T."/>
            <person name="Beckman K.B."/>
            <person name="Gohl D.M."/>
        </authorList>
    </citation>
    <scope>NUCLEOTIDE SEQUENCE</scope>
    <source>
        <strain evidence="1">Duluth1</strain>
        <tissue evidence="1">Whole animal</tissue>
    </source>
</reference>
<comment type="caution">
    <text evidence="1">The sequence shown here is derived from an EMBL/GenBank/DDBJ whole genome shotgun (WGS) entry which is preliminary data.</text>
</comment>
<keyword evidence="2" id="KW-1185">Reference proteome</keyword>
<protein>
    <submittedName>
        <fullName evidence="1">Uncharacterized protein</fullName>
    </submittedName>
</protein>
<evidence type="ECO:0000313" key="2">
    <source>
        <dbReference type="Proteomes" id="UP000828390"/>
    </source>
</evidence>
<evidence type="ECO:0000313" key="1">
    <source>
        <dbReference type="EMBL" id="KAH3705742.1"/>
    </source>
</evidence>
<dbReference type="AlphaFoldDB" id="A0A9D3YRK4"/>